<name>A0A917IWB2_9BACT</name>
<dbReference type="Gene3D" id="1.10.287.130">
    <property type="match status" value="1"/>
</dbReference>
<dbReference type="EMBL" id="BMIB01000002">
    <property type="protein sequence ID" value="GGH66548.1"/>
    <property type="molecule type" value="Genomic_DNA"/>
</dbReference>
<dbReference type="InterPro" id="IPR003661">
    <property type="entry name" value="HisK_dim/P_dom"/>
</dbReference>
<evidence type="ECO:0000256" key="1">
    <source>
        <dbReference type="ARBA" id="ARBA00000085"/>
    </source>
</evidence>
<evidence type="ECO:0000256" key="2">
    <source>
        <dbReference type="ARBA" id="ARBA00012438"/>
    </source>
</evidence>
<dbReference type="EC" id="2.7.13.3" evidence="2"/>
<evidence type="ECO:0000313" key="4">
    <source>
        <dbReference type="EMBL" id="GGH66548.1"/>
    </source>
</evidence>
<gene>
    <name evidence="4" type="ORF">GCM10011379_20850</name>
</gene>
<accession>A0A917IWB2</accession>
<dbReference type="InterPro" id="IPR036097">
    <property type="entry name" value="HisK_dim/P_sf"/>
</dbReference>
<dbReference type="SMART" id="SM00388">
    <property type="entry name" value="HisKA"/>
    <property type="match status" value="1"/>
</dbReference>
<reference evidence="4" key="2">
    <citation type="submission" date="2020-09" db="EMBL/GenBank/DDBJ databases">
        <authorList>
            <person name="Sun Q."/>
            <person name="Zhou Y."/>
        </authorList>
    </citation>
    <scope>NUCLEOTIDE SEQUENCE</scope>
    <source>
        <strain evidence="4">CGMCC 1.15290</strain>
    </source>
</reference>
<dbReference type="SUPFAM" id="SSF47384">
    <property type="entry name" value="Homodimeric domain of signal transducing histidine kinase"/>
    <property type="match status" value="1"/>
</dbReference>
<sequence length="91" mass="10516">MHMPASKSDIETLREHFLAMQQQLYQKEKALLQLKHDLKTPLTSIQLIAEFMLNNQEGDITEERKQLGMIVACCQQINQRLEQTPVANIPL</sequence>
<dbReference type="GO" id="GO:0000155">
    <property type="term" value="F:phosphorelay sensor kinase activity"/>
    <property type="evidence" value="ECO:0007669"/>
    <property type="project" value="InterPro"/>
</dbReference>
<dbReference type="Proteomes" id="UP000627292">
    <property type="component" value="Unassembled WGS sequence"/>
</dbReference>
<proteinExistence type="predicted"/>
<reference evidence="4" key="1">
    <citation type="journal article" date="2014" name="Int. J. Syst. Evol. Microbiol.">
        <title>Complete genome sequence of Corynebacterium casei LMG S-19264T (=DSM 44701T), isolated from a smear-ripened cheese.</title>
        <authorList>
            <consortium name="US DOE Joint Genome Institute (JGI-PGF)"/>
            <person name="Walter F."/>
            <person name="Albersmeier A."/>
            <person name="Kalinowski J."/>
            <person name="Ruckert C."/>
        </authorList>
    </citation>
    <scope>NUCLEOTIDE SEQUENCE</scope>
    <source>
        <strain evidence="4">CGMCC 1.15290</strain>
    </source>
</reference>
<dbReference type="AlphaFoldDB" id="A0A917IWB2"/>
<feature type="domain" description="Signal transduction histidine kinase dimerisation/phosphoacceptor" evidence="3">
    <location>
        <begin position="26"/>
        <end position="88"/>
    </location>
</feature>
<keyword evidence="5" id="KW-1185">Reference proteome</keyword>
<dbReference type="Pfam" id="PF00512">
    <property type="entry name" value="HisKA"/>
    <property type="match status" value="1"/>
</dbReference>
<protein>
    <recommendedName>
        <fullName evidence="2">histidine kinase</fullName>
        <ecNumber evidence="2">2.7.13.3</ecNumber>
    </recommendedName>
</protein>
<dbReference type="CDD" id="cd00082">
    <property type="entry name" value="HisKA"/>
    <property type="match status" value="1"/>
</dbReference>
<evidence type="ECO:0000313" key="5">
    <source>
        <dbReference type="Proteomes" id="UP000627292"/>
    </source>
</evidence>
<comment type="catalytic activity">
    <reaction evidence="1">
        <text>ATP + protein L-histidine = ADP + protein N-phospho-L-histidine.</text>
        <dbReference type="EC" id="2.7.13.3"/>
    </reaction>
</comment>
<evidence type="ECO:0000259" key="3">
    <source>
        <dbReference type="SMART" id="SM00388"/>
    </source>
</evidence>
<organism evidence="4 5">
    <name type="scientific">Filimonas zeae</name>
    <dbReference type="NCBI Taxonomy" id="1737353"/>
    <lineage>
        <taxon>Bacteria</taxon>
        <taxon>Pseudomonadati</taxon>
        <taxon>Bacteroidota</taxon>
        <taxon>Chitinophagia</taxon>
        <taxon>Chitinophagales</taxon>
        <taxon>Chitinophagaceae</taxon>
        <taxon>Filimonas</taxon>
    </lineage>
</organism>
<comment type="caution">
    <text evidence="4">The sequence shown here is derived from an EMBL/GenBank/DDBJ whole genome shotgun (WGS) entry which is preliminary data.</text>
</comment>